<evidence type="ECO:0000256" key="2">
    <source>
        <dbReference type="PROSITE-ProRule" id="PRU00708"/>
    </source>
</evidence>
<dbReference type="EMBL" id="JAGYWB010000017">
    <property type="protein sequence ID" value="KAI0493788.1"/>
    <property type="molecule type" value="Genomic_DNA"/>
</dbReference>
<dbReference type="Proteomes" id="UP000829196">
    <property type="component" value="Unassembled WGS sequence"/>
</dbReference>
<dbReference type="OrthoDB" id="185373at2759"/>
<dbReference type="GO" id="GO:0009451">
    <property type="term" value="P:RNA modification"/>
    <property type="evidence" value="ECO:0007669"/>
    <property type="project" value="InterPro"/>
</dbReference>
<dbReference type="PROSITE" id="PS51375">
    <property type="entry name" value="PPR"/>
    <property type="match status" value="4"/>
</dbReference>
<keyword evidence="5" id="KW-1185">Reference proteome</keyword>
<comment type="caution">
    <text evidence="4">The sequence shown here is derived from an EMBL/GenBank/DDBJ whole genome shotgun (WGS) entry which is preliminary data.</text>
</comment>
<evidence type="ECO:0000313" key="5">
    <source>
        <dbReference type="Proteomes" id="UP000829196"/>
    </source>
</evidence>
<protein>
    <recommendedName>
        <fullName evidence="3">DYW domain-containing protein</fullName>
    </recommendedName>
</protein>
<name>A0A8T3ACE7_DENNO</name>
<dbReference type="FunFam" id="1.25.40.10:FF:000144">
    <property type="entry name" value="Pentatricopeptide repeat-containing protein, mitochondrial"/>
    <property type="match status" value="1"/>
</dbReference>
<dbReference type="Pfam" id="PF13041">
    <property type="entry name" value="PPR_2"/>
    <property type="match status" value="2"/>
</dbReference>
<dbReference type="InterPro" id="IPR046960">
    <property type="entry name" value="PPR_At4g14850-like_plant"/>
</dbReference>
<keyword evidence="1" id="KW-0677">Repeat</keyword>
<dbReference type="GO" id="GO:0008270">
    <property type="term" value="F:zinc ion binding"/>
    <property type="evidence" value="ECO:0007669"/>
    <property type="project" value="InterPro"/>
</dbReference>
<feature type="repeat" description="PPR" evidence="2">
    <location>
        <begin position="216"/>
        <end position="251"/>
    </location>
</feature>
<dbReference type="Pfam" id="PF14432">
    <property type="entry name" value="DYW_deaminase"/>
    <property type="match status" value="1"/>
</dbReference>
<feature type="repeat" description="PPR" evidence="2">
    <location>
        <begin position="318"/>
        <end position="352"/>
    </location>
</feature>
<dbReference type="Gene3D" id="1.25.40.10">
    <property type="entry name" value="Tetratricopeptide repeat domain"/>
    <property type="match status" value="3"/>
</dbReference>
<proteinExistence type="predicted"/>
<dbReference type="Pfam" id="PF20431">
    <property type="entry name" value="E_motif"/>
    <property type="match status" value="1"/>
</dbReference>
<feature type="repeat" description="PPR" evidence="2">
    <location>
        <begin position="59"/>
        <end position="94"/>
    </location>
</feature>
<dbReference type="InterPro" id="IPR011990">
    <property type="entry name" value="TPR-like_helical_dom_sf"/>
</dbReference>
<feature type="domain" description="DYW" evidence="3">
    <location>
        <begin position="533"/>
        <end position="625"/>
    </location>
</feature>
<organism evidence="4 5">
    <name type="scientific">Dendrobium nobile</name>
    <name type="common">Orchid</name>
    <dbReference type="NCBI Taxonomy" id="94219"/>
    <lineage>
        <taxon>Eukaryota</taxon>
        <taxon>Viridiplantae</taxon>
        <taxon>Streptophyta</taxon>
        <taxon>Embryophyta</taxon>
        <taxon>Tracheophyta</taxon>
        <taxon>Spermatophyta</taxon>
        <taxon>Magnoliopsida</taxon>
        <taxon>Liliopsida</taxon>
        <taxon>Asparagales</taxon>
        <taxon>Orchidaceae</taxon>
        <taxon>Epidendroideae</taxon>
        <taxon>Malaxideae</taxon>
        <taxon>Dendrobiinae</taxon>
        <taxon>Dendrobium</taxon>
    </lineage>
</organism>
<evidence type="ECO:0000313" key="4">
    <source>
        <dbReference type="EMBL" id="KAI0493788.1"/>
    </source>
</evidence>
<dbReference type="SMR" id="A0A8T3ACE7"/>
<dbReference type="InterPro" id="IPR046848">
    <property type="entry name" value="E_motif"/>
</dbReference>
<dbReference type="PANTHER" id="PTHR47926">
    <property type="entry name" value="PENTATRICOPEPTIDE REPEAT-CONTAINING PROTEIN"/>
    <property type="match status" value="1"/>
</dbReference>
<dbReference type="NCBIfam" id="TIGR00756">
    <property type="entry name" value="PPR"/>
    <property type="match status" value="5"/>
</dbReference>
<feature type="repeat" description="PPR" evidence="2">
    <location>
        <begin position="122"/>
        <end position="156"/>
    </location>
</feature>
<dbReference type="InterPro" id="IPR002885">
    <property type="entry name" value="PPR_rpt"/>
</dbReference>
<accession>A0A8T3ACE7</accession>
<evidence type="ECO:0000256" key="1">
    <source>
        <dbReference type="ARBA" id="ARBA00022737"/>
    </source>
</evidence>
<dbReference type="SUPFAM" id="SSF48452">
    <property type="entry name" value="TPR-like"/>
    <property type="match status" value="1"/>
</dbReference>
<evidence type="ECO:0000259" key="3">
    <source>
        <dbReference type="Pfam" id="PF14432"/>
    </source>
</evidence>
<dbReference type="GO" id="GO:0003723">
    <property type="term" value="F:RNA binding"/>
    <property type="evidence" value="ECO:0007669"/>
    <property type="project" value="InterPro"/>
</dbReference>
<reference evidence="4" key="1">
    <citation type="journal article" date="2022" name="Front. Genet.">
        <title>Chromosome-Scale Assembly of the Dendrobium nobile Genome Provides Insights Into the Molecular Mechanism of the Biosynthesis of the Medicinal Active Ingredient of Dendrobium.</title>
        <authorList>
            <person name="Xu Q."/>
            <person name="Niu S.-C."/>
            <person name="Li K.-L."/>
            <person name="Zheng P.-J."/>
            <person name="Zhang X.-J."/>
            <person name="Jia Y."/>
            <person name="Liu Y."/>
            <person name="Niu Y.-X."/>
            <person name="Yu L.-H."/>
            <person name="Chen D.-F."/>
            <person name="Zhang G.-Q."/>
        </authorList>
    </citation>
    <scope>NUCLEOTIDE SEQUENCE</scope>
    <source>
        <tissue evidence="4">Leaf</tissue>
    </source>
</reference>
<dbReference type="InterPro" id="IPR032867">
    <property type="entry name" value="DYW_dom"/>
</dbReference>
<dbReference type="PANTHER" id="PTHR47926:SF410">
    <property type="entry name" value="(WILD MALAYSIAN BANANA) HYPOTHETICAL PROTEIN"/>
    <property type="match status" value="1"/>
</dbReference>
<dbReference type="FunFam" id="1.25.40.10:FF:000553">
    <property type="entry name" value="Pentatricopeptide repeat-containing protein, mitochondrial"/>
    <property type="match status" value="1"/>
</dbReference>
<sequence length="625" mass="70008">MHLASGCYTRYFSLRSPTFSSAAASFASILYCNREIAFHARTGDVVSAQRVFNSIPSPTIISWNSLLAAFSKSPGKLKDALNLFDRIPKPDVISFNTLLSCHFINSDLLGARHLFYSMLVKDATSWNTMVSGLACHGLINEARELFLSMPEKNYVSWNAIVSGFLQVGDLHSAWQYFSQAPDKNDIVLLTAMIAGFMSAGMIERAWEIFDTMHVRNSVTWNAMIAGLVENGQAEEGLNLFRIMISAKEVQPNPSTLSSSLLACSNLSALESGRQIHQWVSKFPMSINRSVGTSLLSMYSKCGDLESACKLFEEMPVKDVISWNAMISGYAQHGHGDRAINLFGSMTDGGLTPNRVTFVALLTACIHAGLVDLGMRYFESMEEDYGVKPCAEHYSCVVDLLCRAGLLKKAVDFIHSVPFKPHPSTFGTLLNASRIYKNKTFAEFAARKLVELEPRNAGPYVQLANVYASMNRWDDVARVRKWMKENLAVKMPGYSWIEVGGAVHEFRSGDRLHPYLELIHKKLNELWKRMKEAGYVPDLDFALHNVGDEQKEMMLMKHGEKLAIAFALISTSPGTPVRVFKNLRVCGDCHHAIKYISIIERREIILRDNARFHHFTNGKCTCGDYW</sequence>
<dbReference type="AlphaFoldDB" id="A0A8T3ACE7"/>
<gene>
    <name evidence="4" type="ORF">KFK09_023913</name>
</gene>
<dbReference type="Pfam" id="PF01535">
    <property type="entry name" value="PPR"/>
    <property type="match status" value="4"/>
</dbReference>